<dbReference type="EMBL" id="FNDJ01000001">
    <property type="protein sequence ID" value="SDH00275.1"/>
    <property type="molecule type" value="Genomic_DNA"/>
</dbReference>
<reference evidence="2 3" key="1">
    <citation type="submission" date="2016-10" db="EMBL/GenBank/DDBJ databases">
        <authorList>
            <person name="de Groot N.N."/>
        </authorList>
    </citation>
    <scope>NUCLEOTIDE SEQUENCE [LARGE SCALE GENOMIC DNA]</scope>
    <source>
        <strain evidence="2 3">CGMCC 4.6533</strain>
    </source>
</reference>
<dbReference type="STRING" id="633440.SAMN05421869_101222"/>
<proteinExistence type="predicted"/>
<dbReference type="AlphaFoldDB" id="A0A1G7YVA8"/>
<protein>
    <submittedName>
        <fullName evidence="2">Uncharacterized protein</fullName>
    </submittedName>
</protein>
<accession>A0A1G7YVA8</accession>
<organism evidence="2 3">
    <name type="scientific">Nonomuraea jiangxiensis</name>
    <dbReference type="NCBI Taxonomy" id="633440"/>
    <lineage>
        <taxon>Bacteria</taxon>
        <taxon>Bacillati</taxon>
        <taxon>Actinomycetota</taxon>
        <taxon>Actinomycetes</taxon>
        <taxon>Streptosporangiales</taxon>
        <taxon>Streptosporangiaceae</taxon>
        <taxon>Nonomuraea</taxon>
    </lineage>
</organism>
<feature type="region of interest" description="Disordered" evidence="1">
    <location>
        <begin position="100"/>
        <end position="149"/>
    </location>
</feature>
<keyword evidence="3" id="KW-1185">Reference proteome</keyword>
<feature type="compositionally biased region" description="Low complexity" evidence="1">
    <location>
        <begin position="135"/>
        <end position="149"/>
    </location>
</feature>
<name>A0A1G7YVA8_9ACTN</name>
<evidence type="ECO:0000313" key="3">
    <source>
        <dbReference type="Proteomes" id="UP000199202"/>
    </source>
</evidence>
<sequence length="149" mass="15513">MHERALPDLSSWMDDALPRGEILYWWIAAESDDRGAGGVTLSGNLAAARLVNALTQLSPGADGSVVRVALDRSARAPSYRHGTVLLRVRRDEVTGTILYQRGPGANRASASSTAATRRRSATAGAVPFSSRIAMGSGSSSGTESTPSSG</sequence>
<gene>
    <name evidence="2" type="ORF">SAMN05421869_101222</name>
</gene>
<evidence type="ECO:0000256" key="1">
    <source>
        <dbReference type="SAM" id="MobiDB-lite"/>
    </source>
</evidence>
<evidence type="ECO:0000313" key="2">
    <source>
        <dbReference type="EMBL" id="SDH00275.1"/>
    </source>
</evidence>
<dbReference type="Proteomes" id="UP000199202">
    <property type="component" value="Unassembled WGS sequence"/>
</dbReference>